<dbReference type="AlphaFoldDB" id="A0A7R9EVL6"/>
<evidence type="ECO:0000313" key="12">
    <source>
        <dbReference type="EMBL" id="CAD7440909.1"/>
    </source>
</evidence>
<name>A0A7R9EVL6_9NEOP</name>
<feature type="transmembrane region" description="Helical" evidence="11">
    <location>
        <begin position="133"/>
        <end position="150"/>
    </location>
</feature>
<dbReference type="GO" id="GO:0052925">
    <property type="term" value="F:dol-P-Man:Man(5)GlcNAc(2)-PP-Dol alpha-1,3-mannosyltransferase activity"/>
    <property type="evidence" value="ECO:0007669"/>
    <property type="project" value="UniProtKB-EC"/>
</dbReference>
<dbReference type="EC" id="2.4.1.258" evidence="3"/>
<organism evidence="12">
    <name type="scientific">Timema bartmani</name>
    <dbReference type="NCBI Taxonomy" id="61472"/>
    <lineage>
        <taxon>Eukaryota</taxon>
        <taxon>Metazoa</taxon>
        <taxon>Ecdysozoa</taxon>
        <taxon>Arthropoda</taxon>
        <taxon>Hexapoda</taxon>
        <taxon>Insecta</taxon>
        <taxon>Pterygota</taxon>
        <taxon>Neoptera</taxon>
        <taxon>Polyneoptera</taxon>
        <taxon>Phasmatodea</taxon>
        <taxon>Timematodea</taxon>
        <taxon>Timematoidea</taxon>
        <taxon>Timematidae</taxon>
        <taxon>Timema</taxon>
    </lineage>
</organism>
<evidence type="ECO:0000256" key="9">
    <source>
        <dbReference type="ARBA" id="ARBA00023136"/>
    </source>
</evidence>
<keyword evidence="9 11" id="KW-0472">Membrane</keyword>
<feature type="transmembrane region" description="Helical" evidence="11">
    <location>
        <begin position="343"/>
        <end position="364"/>
    </location>
</feature>
<keyword evidence="6 11" id="KW-0812">Transmembrane</keyword>
<evidence type="ECO:0000256" key="4">
    <source>
        <dbReference type="ARBA" id="ARBA00022676"/>
    </source>
</evidence>
<keyword evidence="7" id="KW-0256">Endoplasmic reticulum</keyword>
<comment type="catalytic activity">
    <reaction evidence="10">
        <text>an alpha-D-Man-(1-&gt;2)-alpha-D-Man-(1-&gt;2)-alpha-D-Man-(1-&gt;3)-[alpha-D-Man-(1-&gt;6)]-beta-D-Man-(1-&gt;4)-beta-D-GlcNAc-(1-&gt;4)-alpha-D-GlcNAc-diphospho-di-trans,poly-cis-dolichol + a di-trans,poly-cis-dolichyl beta-D-mannosyl phosphate = an alpha-D-Man-(1-&gt;2)-alpha-D-Man-(1-&gt;2)-alpha-D-Man-(1-&gt;3)-[alpha-D-Man-(1-&gt;3)-alpha-D-Man-(1-&gt;6)]-beta-D-Man-(1-&gt;4)-beta-D-GlcNAc-(1-&gt;4)-alpha-D-GlcNAc-diphospho-di-trans,poly-cis-dolichol + a di-trans,poly-cis-dolichyl phosphate + H(+)</text>
        <dbReference type="Rhea" id="RHEA:29527"/>
        <dbReference type="Rhea" id="RHEA-COMP:19498"/>
        <dbReference type="Rhea" id="RHEA-COMP:19501"/>
        <dbReference type="Rhea" id="RHEA-COMP:19516"/>
        <dbReference type="Rhea" id="RHEA-COMP:19517"/>
        <dbReference type="ChEBI" id="CHEBI:15378"/>
        <dbReference type="ChEBI" id="CHEBI:57683"/>
        <dbReference type="ChEBI" id="CHEBI:58211"/>
        <dbReference type="ChEBI" id="CHEBI:132515"/>
        <dbReference type="ChEBI" id="CHEBI:132516"/>
        <dbReference type="EC" id="2.4.1.258"/>
    </reaction>
    <physiologicalReaction direction="left-to-right" evidence="10">
        <dbReference type="Rhea" id="RHEA:29528"/>
    </physiologicalReaction>
</comment>
<accession>A0A7R9EVL6</accession>
<feature type="transmembrane region" description="Helical" evidence="11">
    <location>
        <begin position="207"/>
        <end position="230"/>
    </location>
</feature>
<feature type="transmembrane region" description="Helical" evidence="11">
    <location>
        <begin position="237"/>
        <end position="258"/>
    </location>
</feature>
<dbReference type="GO" id="GO:0005789">
    <property type="term" value="C:endoplasmic reticulum membrane"/>
    <property type="evidence" value="ECO:0007669"/>
    <property type="project" value="UniProtKB-SubCell"/>
</dbReference>
<evidence type="ECO:0000256" key="6">
    <source>
        <dbReference type="ARBA" id="ARBA00022692"/>
    </source>
</evidence>
<evidence type="ECO:0000256" key="10">
    <source>
        <dbReference type="ARBA" id="ARBA00049506"/>
    </source>
</evidence>
<dbReference type="InterPro" id="IPR007873">
    <property type="entry name" value="Glycosyltransferase_ALG3"/>
</dbReference>
<evidence type="ECO:0000256" key="2">
    <source>
        <dbReference type="ARBA" id="ARBA00004922"/>
    </source>
</evidence>
<dbReference type="EMBL" id="OD565118">
    <property type="protein sequence ID" value="CAD7440909.1"/>
    <property type="molecule type" value="Genomic_DNA"/>
</dbReference>
<feature type="transmembrane region" description="Helical" evidence="11">
    <location>
        <begin position="295"/>
        <end position="322"/>
    </location>
</feature>
<dbReference type="PANTHER" id="PTHR12646">
    <property type="entry name" value="NOT56 - RELATED"/>
    <property type="match status" value="1"/>
</dbReference>
<evidence type="ECO:0000256" key="8">
    <source>
        <dbReference type="ARBA" id="ARBA00022989"/>
    </source>
</evidence>
<comment type="subcellular location">
    <subcellularLocation>
        <location evidence="1">Endoplasmic reticulum membrane</location>
        <topology evidence="1">Multi-pass membrane protein</topology>
    </subcellularLocation>
</comment>
<dbReference type="PANTHER" id="PTHR12646:SF0">
    <property type="entry name" value="DOL-P-MAN:MAN(5)GLCNAC(2)-PP-DOL ALPHA-1,3-MANNOSYLTRANSFERASE"/>
    <property type="match status" value="1"/>
</dbReference>
<evidence type="ECO:0000256" key="11">
    <source>
        <dbReference type="SAM" id="Phobius"/>
    </source>
</evidence>
<evidence type="ECO:0000256" key="7">
    <source>
        <dbReference type="ARBA" id="ARBA00022824"/>
    </source>
</evidence>
<dbReference type="Pfam" id="PF05208">
    <property type="entry name" value="ALG3"/>
    <property type="match status" value="1"/>
</dbReference>
<feature type="transmembrane region" description="Helical" evidence="11">
    <location>
        <begin position="414"/>
        <end position="432"/>
    </location>
</feature>
<sequence length="443" mass="50088">MSAVLSKLLPQFSPHSLKMSHQHHQIHPTEIRTSIYPSSAVELNTTSALANYATEAVLAEIILNIFVIHRVKYTEIDWVAYMQEVGGVVNGTLDYTHLKGDTGPLVYPAGFVYIFTVLYYLTSQGQNIRLAQYIFAGFYIVLLSLVLRIYSKTNKVPPYVIVLACCTSYRIHSIFVLRLFNDPVAMLLFYVAVNLFLDSKWSLGSLFYSLAVSVKMSILLFAPALLLAYLTSLGLKGALIQLTICAFTQLILGLPFLLSNPIAYLKGSFNLGRIFLYEWTVNWRFLPEEVFINQYFHLGLLVLHLALLACFYSSALHCLCSYSTLKQVSEKVKRQLKGKKEKVDMGAAAQLFILPLFTANLVGVACSRSLHYQFYVWYFHTLPYLMWSTPYSNIARLCLLGVIEFCWNTFPSTLVSSAALHVCHGTLLYGLWKNKPLSKGRQQ</sequence>
<feature type="transmembrane region" description="Helical" evidence="11">
    <location>
        <begin position="105"/>
        <end position="121"/>
    </location>
</feature>
<evidence type="ECO:0000256" key="3">
    <source>
        <dbReference type="ARBA" id="ARBA00011964"/>
    </source>
</evidence>
<evidence type="ECO:0000256" key="1">
    <source>
        <dbReference type="ARBA" id="ARBA00004477"/>
    </source>
</evidence>
<gene>
    <name evidence="12" type="ORF">TBIB3V08_LOCUS3392</name>
</gene>
<comment type="pathway">
    <text evidence="2">Protein modification; protein glycosylation.</text>
</comment>
<keyword evidence="8 11" id="KW-1133">Transmembrane helix</keyword>
<proteinExistence type="predicted"/>
<evidence type="ECO:0000256" key="5">
    <source>
        <dbReference type="ARBA" id="ARBA00022679"/>
    </source>
</evidence>
<keyword evidence="4" id="KW-0328">Glycosyltransferase</keyword>
<reference evidence="12" key="1">
    <citation type="submission" date="2020-11" db="EMBL/GenBank/DDBJ databases">
        <authorList>
            <person name="Tran Van P."/>
        </authorList>
    </citation>
    <scope>NUCLEOTIDE SEQUENCE</scope>
</reference>
<keyword evidence="5" id="KW-0808">Transferase</keyword>
<protein>
    <recommendedName>
        <fullName evidence="3">dolichyl-P-Man:Man5GlcNAc2-PP-dolichol alpha-1,3-mannosyltransferase</fullName>
        <ecNumber evidence="3">2.4.1.258</ecNumber>
    </recommendedName>
</protein>